<name>A0A919KNI8_9MICO</name>
<feature type="transmembrane region" description="Helical" evidence="1">
    <location>
        <begin position="151"/>
        <end position="171"/>
    </location>
</feature>
<organism evidence="2 3">
    <name type="scientific">Promicromonospora soli</name>
    <dbReference type="NCBI Taxonomy" id="2035533"/>
    <lineage>
        <taxon>Bacteria</taxon>
        <taxon>Bacillati</taxon>
        <taxon>Actinomycetota</taxon>
        <taxon>Actinomycetes</taxon>
        <taxon>Micrococcales</taxon>
        <taxon>Promicromonosporaceae</taxon>
        <taxon>Promicromonospora</taxon>
    </lineage>
</organism>
<dbReference type="EMBL" id="BNAS01000001">
    <property type="protein sequence ID" value="GHH65648.1"/>
    <property type="molecule type" value="Genomic_DNA"/>
</dbReference>
<dbReference type="RefSeq" id="WP_229872060.1">
    <property type="nucleotide sequence ID" value="NZ_BNAS01000001.1"/>
</dbReference>
<feature type="transmembrane region" description="Helical" evidence="1">
    <location>
        <begin position="26"/>
        <end position="41"/>
    </location>
</feature>
<proteinExistence type="predicted"/>
<evidence type="ECO:0000256" key="1">
    <source>
        <dbReference type="SAM" id="Phobius"/>
    </source>
</evidence>
<keyword evidence="1" id="KW-0472">Membrane</keyword>
<protein>
    <recommendedName>
        <fullName evidence="4">Integral membrane protein</fullName>
    </recommendedName>
</protein>
<dbReference type="AlphaFoldDB" id="A0A919KNI8"/>
<feature type="transmembrane region" description="Helical" evidence="1">
    <location>
        <begin position="119"/>
        <end position="139"/>
    </location>
</feature>
<comment type="caution">
    <text evidence="2">The sequence shown here is derived from an EMBL/GenBank/DDBJ whole genome shotgun (WGS) entry which is preliminary data.</text>
</comment>
<sequence length="173" mass="18686">MPTDRQDPRRIDPVHTPDESYQHRSAYLYGLVITGSVLAAAPEDSGLVRIVALLGGTLVVYWCAETYADLITARTRARRPLLATERRELLAEGLPLVAACAVPVVVLLVEALLRVRTSVAVDVALMVNLALLLVVGWRMSTAGGMTGVRRLWSTAIAGLLGVAMIVLKLSLHH</sequence>
<reference evidence="2" key="2">
    <citation type="submission" date="2020-09" db="EMBL/GenBank/DDBJ databases">
        <authorList>
            <person name="Sun Q."/>
            <person name="Zhou Y."/>
        </authorList>
    </citation>
    <scope>NUCLEOTIDE SEQUENCE</scope>
    <source>
        <strain evidence="2">CGMCC 4.7398</strain>
    </source>
</reference>
<keyword evidence="1" id="KW-0812">Transmembrane</keyword>
<keyword evidence="1" id="KW-1133">Transmembrane helix</keyword>
<gene>
    <name evidence="2" type="ORF">GCM10017772_04200</name>
</gene>
<feature type="transmembrane region" description="Helical" evidence="1">
    <location>
        <begin position="89"/>
        <end position="113"/>
    </location>
</feature>
<evidence type="ECO:0008006" key="4">
    <source>
        <dbReference type="Google" id="ProtNLM"/>
    </source>
</evidence>
<accession>A0A919KNI8</accession>
<reference evidence="2" key="1">
    <citation type="journal article" date="2014" name="Int. J. Syst. Evol. Microbiol.">
        <title>Complete genome sequence of Corynebacterium casei LMG S-19264T (=DSM 44701T), isolated from a smear-ripened cheese.</title>
        <authorList>
            <consortium name="US DOE Joint Genome Institute (JGI-PGF)"/>
            <person name="Walter F."/>
            <person name="Albersmeier A."/>
            <person name="Kalinowski J."/>
            <person name="Ruckert C."/>
        </authorList>
    </citation>
    <scope>NUCLEOTIDE SEQUENCE</scope>
    <source>
        <strain evidence="2">CGMCC 4.7398</strain>
    </source>
</reference>
<feature type="transmembrane region" description="Helical" evidence="1">
    <location>
        <begin position="47"/>
        <end position="68"/>
    </location>
</feature>
<keyword evidence="3" id="KW-1185">Reference proteome</keyword>
<dbReference type="Proteomes" id="UP000627369">
    <property type="component" value="Unassembled WGS sequence"/>
</dbReference>
<evidence type="ECO:0000313" key="2">
    <source>
        <dbReference type="EMBL" id="GHH65648.1"/>
    </source>
</evidence>
<evidence type="ECO:0000313" key="3">
    <source>
        <dbReference type="Proteomes" id="UP000627369"/>
    </source>
</evidence>